<accession>A0AAN6ESD9</accession>
<feature type="domain" description="RRM" evidence="7">
    <location>
        <begin position="544"/>
        <end position="678"/>
    </location>
</feature>
<feature type="compositionally biased region" description="Basic and acidic residues" evidence="6">
    <location>
        <begin position="416"/>
        <end position="442"/>
    </location>
</feature>
<evidence type="ECO:0000256" key="4">
    <source>
        <dbReference type="ARBA" id="ARBA00023242"/>
    </source>
</evidence>
<feature type="compositionally biased region" description="Acidic residues" evidence="6">
    <location>
        <begin position="310"/>
        <end position="345"/>
    </location>
</feature>
<feature type="region of interest" description="Disordered" evidence="6">
    <location>
        <begin position="252"/>
        <end position="355"/>
    </location>
</feature>
<comment type="caution">
    <text evidence="8">The sequence shown here is derived from an EMBL/GenBank/DDBJ whole genome shotgun (WGS) entry which is preliminary data.</text>
</comment>
<gene>
    <name evidence="8" type="primary">NOP4</name>
    <name evidence="8" type="ORF">HRR80_005488</name>
</gene>
<feature type="compositionally biased region" description="Basic and acidic residues" evidence="6">
    <location>
        <begin position="686"/>
        <end position="709"/>
    </location>
</feature>
<feature type="compositionally biased region" description="Basic and acidic residues" evidence="6">
    <location>
        <begin position="269"/>
        <end position="284"/>
    </location>
</feature>
<dbReference type="InterPro" id="IPR000504">
    <property type="entry name" value="RRM_dom"/>
</dbReference>
<dbReference type="InterPro" id="IPR035979">
    <property type="entry name" value="RBD_domain_sf"/>
</dbReference>
<reference evidence="8" key="1">
    <citation type="submission" date="2023-01" db="EMBL/GenBank/DDBJ databases">
        <title>Exophiala dermititidis isolated from Cystic Fibrosis Patient.</title>
        <authorList>
            <person name="Kurbessoian T."/>
            <person name="Crocker A."/>
            <person name="Murante D."/>
            <person name="Hogan D.A."/>
            <person name="Stajich J.E."/>
        </authorList>
    </citation>
    <scope>NUCLEOTIDE SEQUENCE</scope>
    <source>
        <strain evidence="8">Ex8</strain>
    </source>
</reference>
<evidence type="ECO:0000313" key="8">
    <source>
        <dbReference type="EMBL" id="KAJ8990711.1"/>
    </source>
</evidence>
<feature type="compositionally biased region" description="Acidic residues" evidence="6">
    <location>
        <begin position="294"/>
        <end position="303"/>
    </location>
</feature>
<evidence type="ECO:0000256" key="1">
    <source>
        <dbReference type="ARBA" id="ARBA00004123"/>
    </source>
</evidence>
<sequence>MEQGTKRRKLSSGSYEAVSPAVSNTNTTAQAAALSAEDQQPTKDHRRSLFVRSLPASVTTERLTEFFSELFPIKHATVVLDPQTKVSRGFGFVTFVDAEDTQAALAQFNNAVLDGRKIKVEIAEARHRDTEDAAVAGAEGTKKKGGKNITAEKIREQIQKSRAEVQPPRLIVRNLPWSIKDGDDLAALFRSYGKVKHAVVPKKGPRVQYGFGIVVLRGKKNAEKAIAGVNGKVVDGRTLAVDWAVDKQTWEELQQQQQQQQGGTTDTRQASEAEEGNKVQDNAKADGITASEGADSDEEDLQEEEHIHDDDDTDASDDGSDEDVSDELDAEEENDEDLSEAESDEGDRNRDTRNDSTVFIRNLPFTADDDILKEHFSQHFGPVRYARVVYDPEIERSRGTAFVCFFNQEDAKECVKNAPKHESPGDKAADNNSKKRKAETLKHSILQNEASDPSGKYTLDGRVLQVSRALSREDANQRASEASEKRDIRDRDKRRLYLLSEGSISKSSKLYELLGKAEIDIRETSQRQRQRLIKSNPNLCLSLTRLSVRNIPRGIGSKELKALAREAVVGFAKDVKEGLRQPLSKEELKRGGEEMREAERRRKLAGKGIVKQAKVVFENKEGSKVKEGAGRSRGYGFIEYVTHRNALAGLRWLNGHYVKAPNSGGEKGKRLIVEFAIENTQVVQRRNERERKFKELGPKPKDGPDKEHAGGVGRSASERKDRNLKRKRDGKSNGKTQATPAGAGAGAAASAEASKDVDDEEKNRIAKRNRIIAKKRQARKARKG</sequence>
<dbReference type="Proteomes" id="UP001161757">
    <property type="component" value="Unassembled WGS sequence"/>
</dbReference>
<name>A0AAN6ESD9_EXODE</name>
<keyword evidence="2" id="KW-0677">Repeat</keyword>
<dbReference type="AlphaFoldDB" id="A0AAN6ESD9"/>
<dbReference type="GO" id="GO:0005730">
    <property type="term" value="C:nucleolus"/>
    <property type="evidence" value="ECO:0007669"/>
    <property type="project" value="TreeGrafter"/>
</dbReference>
<keyword evidence="3 5" id="KW-0694">RNA-binding</keyword>
<protein>
    <submittedName>
        <fullName evidence="8">RNA recognition motif-containing protein</fullName>
    </submittedName>
</protein>
<evidence type="ECO:0000256" key="5">
    <source>
        <dbReference type="PROSITE-ProRule" id="PRU00176"/>
    </source>
</evidence>
<proteinExistence type="predicted"/>
<evidence type="ECO:0000256" key="3">
    <source>
        <dbReference type="ARBA" id="ARBA00022884"/>
    </source>
</evidence>
<keyword evidence="4" id="KW-0539">Nucleus</keyword>
<feature type="domain" description="RRM" evidence="7">
    <location>
        <begin position="168"/>
        <end position="246"/>
    </location>
</feature>
<dbReference type="FunFam" id="3.30.70.330:FF:000406">
    <property type="entry name" value="Related to Nucleolar protein NOP4"/>
    <property type="match status" value="1"/>
</dbReference>
<comment type="subcellular location">
    <subcellularLocation>
        <location evidence="1">Nucleus</location>
    </subcellularLocation>
</comment>
<evidence type="ECO:0000259" key="7">
    <source>
        <dbReference type="PROSITE" id="PS50102"/>
    </source>
</evidence>
<feature type="domain" description="RRM" evidence="7">
    <location>
        <begin position="47"/>
        <end position="125"/>
    </location>
</feature>
<dbReference type="PROSITE" id="PS50102">
    <property type="entry name" value="RRM"/>
    <property type="match status" value="4"/>
</dbReference>
<feature type="region of interest" description="Disordered" evidence="6">
    <location>
        <begin position="416"/>
        <end position="458"/>
    </location>
</feature>
<dbReference type="CDD" id="cd12676">
    <property type="entry name" value="RRM3_Nop4p"/>
    <property type="match status" value="1"/>
</dbReference>
<feature type="compositionally biased region" description="Basic residues" evidence="6">
    <location>
        <begin position="1"/>
        <end position="10"/>
    </location>
</feature>
<dbReference type="SMART" id="SM00360">
    <property type="entry name" value="RRM"/>
    <property type="match status" value="4"/>
</dbReference>
<dbReference type="InterPro" id="IPR012677">
    <property type="entry name" value="Nucleotide-bd_a/b_plait_sf"/>
</dbReference>
<dbReference type="Gene3D" id="3.30.70.330">
    <property type="match status" value="4"/>
</dbReference>
<evidence type="ECO:0000313" key="9">
    <source>
        <dbReference type="Proteomes" id="UP001161757"/>
    </source>
</evidence>
<feature type="region of interest" description="Disordered" evidence="6">
    <location>
        <begin position="686"/>
        <end position="784"/>
    </location>
</feature>
<dbReference type="SUPFAM" id="SSF54928">
    <property type="entry name" value="RNA-binding domain, RBD"/>
    <property type="match status" value="3"/>
</dbReference>
<evidence type="ECO:0000256" key="6">
    <source>
        <dbReference type="SAM" id="MobiDB-lite"/>
    </source>
</evidence>
<dbReference type="Pfam" id="PF00076">
    <property type="entry name" value="RRM_1"/>
    <property type="match status" value="3"/>
</dbReference>
<feature type="compositionally biased region" description="Basic and acidic residues" evidence="6">
    <location>
        <begin position="753"/>
        <end position="764"/>
    </location>
</feature>
<evidence type="ECO:0000256" key="2">
    <source>
        <dbReference type="ARBA" id="ARBA00022737"/>
    </source>
</evidence>
<dbReference type="InterPro" id="IPR051945">
    <property type="entry name" value="RRM_MRD1_RNA_proc_ribogen"/>
</dbReference>
<dbReference type="PANTHER" id="PTHR48039">
    <property type="entry name" value="RNA-BINDING MOTIF PROTEIN 14B"/>
    <property type="match status" value="1"/>
</dbReference>
<feature type="compositionally biased region" description="Polar residues" evidence="6">
    <location>
        <begin position="21"/>
        <end position="30"/>
    </location>
</feature>
<feature type="region of interest" description="Disordered" evidence="6">
    <location>
        <begin position="1"/>
        <end position="47"/>
    </location>
</feature>
<dbReference type="EMBL" id="JAJGCB010000010">
    <property type="protein sequence ID" value="KAJ8990711.1"/>
    <property type="molecule type" value="Genomic_DNA"/>
</dbReference>
<feature type="domain" description="RRM" evidence="7">
    <location>
        <begin position="356"/>
        <end position="471"/>
    </location>
</feature>
<dbReference type="GO" id="GO:0003729">
    <property type="term" value="F:mRNA binding"/>
    <property type="evidence" value="ECO:0007669"/>
    <property type="project" value="TreeGrafter"/>
</dbReference>
<organism evidence="8 9">
    <name type="scientific">Exophiala dermatitidis</name>
    <name type="common">Black yeast-like fungus</name>
    <name type="synonym">Wangiella dermatitidis</name>
    <dbReference type="NCBI Taxonomy" id="5970"/>
    <lineage>
        <taxon>Eukaryota</taxon>
        <taxon>Fungi</taxon>
        <taxon>Dikarya</taxon>
        <taxon>Ascomycota</taxon>
        <taxon>Pezizomycotina</taxon>
        <taxon>Eurotiomycetes</taxon>
        <taxon>Chaetothyriomycetidae</taxon>
        <taxon>Chaetothyriales</taxon>
        <taxon>Herpotrichiellaceae</taxon>
        <taxon>Exophiala</taxon>
    </lineage>
</organism>
<dbReference type="InterPro" id="IPR034808">
    <property type="entry name" value="Nop4p_RRM3"/>
</dbReference>
<dbReference type="PANTHER" id="PTHR48039:SF5">
    <property type="entry name" value="RNA-BINDING PROTEIN 28"/>
    <property type="match status" value="1"/>
</dbReference>
<feature type="compositionally biased region" description="Basic residues" evidence="6">
    <location>
        <begin position="765"/>
        <end position="784"/>
    </location>
</feature>